<dbReference type="Gene3D" id="3.40.630.10">
    <property type="entry name" value="Zn peptidases"/>
    <property type="match status" value="1"/>
</dbReference>
<evidence type="ECO:0000313" key="3">
    <source>
        <dbReference type="EMBL" id="QDV08119.1"/>
    </source>
</evidence>
<accession>A0A518EVK0</accession>
<proteinExistence type="predicted"/>
<dbReference type="GO" id="GO:0006508">
    <property type="term" value="P:proteolysis"/>
    <property type="evidence" value="ECO:0007669"/>
    <property type="project" value="InterPro"/>
</dbReference>
<evidence type="ECO:0000259" key="2">
    <source>
        <dbReference type="Pfam" id="PF04389"/>
    </source>
</evidence>
<dbReference type="OrthoDB" id="9762302at2"/>
<dbReference type="SUPFAM" id="SSF53187">
    <property type="entry name" value="Zn-dependent exopeptidases"/>
    <property type="match status" value="1"/>
</dbReference>
<dbReference type="PANTHER" id="PTHR12147:SF26">
    <property type="entry name" value="PEPTIDASE M28 DOMAIN-CONTAINING PROTEIN"/>
    <property type="match status" value="1"/>
</dbReference>
<feature type="transmembrane region" description="Helical" evidence="1">
    <location>
        <begin position="365"/>
        <end position="387"/>
    </location>
</feature>
<keyword evidence="4" id="KW-1185">Reference proteome</keyword>
<keyword evidence="3" id="KW-0808">Transferase</keyword>
<evidence type="ECO:0000256" key="1">
    <source>
        <dbReference type="SAM" id="Phobius"/>
    </source>
</evidence>
<feature type="transmembrane region" description="Helical" evidence="1">
    <location>
        <begin position="440"/>
        <end position="464"/>
    </location>
</feature>
<feature type="transmembrane region" description="Helical" evidence="1">
    <location>
        <begin position="471"/>
        <end position="490"/>
    </location>
</feature>
<feature type="transmembrane region" description="Helical" evidence="1">
    <location>
        <begin position="496"/>
        <end position="515"/>
    </location>
</feature>
<dbReference type="RefSeq" id="WP_145200221.1">
    <property type="nucleotide sequence ID" value="NZ_CP036434.1"/>
</dbReference>
<feature type="transmembrane region" description="Helical" evidence="1">
    <location>
        <begin position="552"/>
        <end position="570"/>
    </location>
</feature>
<dbReference type="GO" id="GO:0016740">
    <property type="term" value="F:transferase activity"/>
    <property type="evidence" value="ECO:0007669"/>
    <property type="project" value="UniProtKB-KW"/>
</dbReference>
<keyword evidence="1" id="KW-0472">Membrane</keyword>
<dbReference type="InterPro" id="IPR007484">
    <property type="entry name" value="Peptidase_M28"/>
</dbReference>
<gene>
    <name evidence="3" type="ORF">Poly30_36550</name>
</gene>
<dbReference type="PANTHER" id="PTHR12147">
    <property type="entry name" value="METALLOPEPTIDASE M28 FAMILY MEMBER"/>
    <property type="match status" value="1"/>
</dbReference>
<sequence length="839" mass="87344">MTDLHPAVSGSGARASAGGRGSEVAAARRIVLGFLFWGIAALLTLRAVAPPSALAPDAESGRASGGRALEILERLARGGVDAGQVSPPRPIGSAANERCRQRILDELRSLGLRPEVHEEFGASARFRCAGTVRNVVCRLRGQDTFGGASGESSASSPGQAILCMAHLDSVGAGPGVGDDLAGVAAWIEVARALMEGGSLQRDVIFLFEDGEEHGLLGAEVFAAKHPWAREVGAVINLEGRGTSGPSRLFETGAGNDWIMRAFRAESTAPSSTSVSSEIYKRMPNDTDYTVWRDRGVPGLNFAFIGGVNRYHTPLDDLAKLSEASLQHHVTNAFEAVKALAASPELPRSDASTGDAVYFDVLGRFLVIYGVRTARLLAILLLIGALLAAARSIRAGHVRLLRVLAAFVGVGVALGLGYGGALGANALYEVFGAGTGVGHPAHLGPVLVGLLGGAAAGLGLGALLLTRFSRAADVGVAVTVLIAGLGAMAAWEAPGVSFLLAIPATVLVVGGGLLRLRGNVDARWARVGLVALVVSAVLALTPIHSGLIDAFGVRLPGVAAAPWLFGGLLLLPSLVDAGRAGGAWLAGLGGLTALVAATLLLRLDTHTAVEPGHLNLVHVQQEDAARWQILGGLDAVDPGLLADLTLALTSAGDEAEAGVKPGRIPWAWKPLATVPAPMTADEPPRLEWLAEMEMEDGNTLLRARAIPGRRSDLLLVKVSGSGSLVVDGVTMPGGAVRLLGPPDEGVELTYIRDDAFMDRVVRDLGEKTDAPVVMERTLTVELWSQQFGLRGVRGRAAESYFRSRPAEFVPFADGDGSLIHAVFRQETAEEETAEEDSADR</sequence>
<dbReference type="Pfam" id="PF04389">
    <property type="entry name" value="Peptidase_M28"/>
    <property type="match status" value="1"/>
</dbReference>
<dbReference type="AlphaFoldDB" id="A0A518EVK0"/>
<dbReference type="Proteomes" id="UP000320390">
    <property type="component" value="Chromosome"/>
</dbReference>
<dbReference type="InterPro" id="IPR045175">
    <property type="entry name" value="M28_fam"/>
</dbReference>
<evidence type="ECO:0000313" key="4">
    <source>
        <dbReference type="Proteomes" id="UP000320390"/>
    </source>
</evidence>
<feature type="transmembrane region" description="Helical" evidence="1">
    <location>
        <begin position="399"/>
        <end position="420"/>
    </location>
</feature>
<feature type="transmembrane region" description="Helical" evidence="1">
    <location>
        <begin position="527"/>
        <end position="546"/>
    </location>
</feature>
<keyword evidence="1" id="KW-1133">Transmembrane helix</keyword>
<reference evidence="3 4" key="1">
    <citation type="submission" date="2019-02" db="EMBL/GenBank/DDBJ databases">
        <title>Deep-cultivation of Planctomycetes and their phenomic and genomic characterization uncovers novel biology.</title>
        <authorList>
            <person name="Wiegand S."/>
            <person name="Jogler M."/>
            <person name="Boedeker C."/>
            <person name="Pinto D."/>
            <person name="Vollmers J."/>
            <person name="Rivas-Marin E."/>
            <person name="Kohn T."/>
            <person name="Peeters S.H."/>
            <person name="Heuer A."/>
            <person name="Rast P."/>
            <person name="Oberbeckmann S."/>
            <person name="Bunk B."/>
            <person name="Jeske O."/>
            <person name="Meyerdierks A."/>
            <person name="Storesund J.E."/>
            <person name="Kallscheuer N."/>
            <person name="Luecker S."/>
            <person name="Lage O.M."/>
            <person name="Pohl T."/>
            <person name="Merkel B.J."/>
            <person name="Hornburger P."/>
            <person name="Mueller R.-W."/>
            <person name="Bruemmer F."/>
            <person name="Labrenz M."/>
            <person name="Spormann A.M."/>
            <person name="Op den Camp H."/>
            <person name="Overmann J."/>
            <person name="Amann R."/>
            <person name="Jetten M.S.M."/>
            <person name="Mascher T."/>
            <person name="Medema M.H."/>
            <person name="Devos D.P."/>
            <person name="Kaster A.-K."/>
            <person name="Ovreas L."/>
            <person name="Rohde M."/>
            <person name="Galperin M.Y."/>
            <person name="Jogler C."/>
        </authorList>
    </citation>
    <scope>NUCLEOTIDE SEQUENCE [LARGE SCALE GENOMIC DNA]</scope>
    <source>
        <strain evidence="3 4">Poly30</strain>
    </source>
</reference>
<feature type="transmembrane region" description="Helical" evidence="1">
    <location>
        <begin position="582"/>
        <end position="600"/>
    </location>
</feature>
<dbReference type="GO" id="GO:0008235">
    <property type="term" value="F:metalloexopeptidase activity"/>
    <property type="evidence" value="ECO:0007669"/>
    <property type="project" value="InterPro"/>
</dbReference>
<feature type="domain" description="Peptidase M28" evidence="2">
    <location>
        <begin position="155"/>
        <end position="334"/>
    </location>
</feature>
<dbReference type="EMBL" id="CP036434">
    <property type="protein sequence ID" value="QDV08119.1"/>
    <property type="molecule type" value="Genomic_DNA"/>
</dbReference>
<keyword evidence="1" id="KW-0812">Transmembrane</keyword>
<protein>
    <submittedName>
        <fullName evidence="3">MraY-like glycosyltransferase</fullName>
    </submittedName>
</protein>
<name>A0A518EVK0_9BACT</name>
<organism evidence="3 4">
    <name type="scientific">Saltatorellus ferox</name>
    <dbReference type="NCBI Taxonomy" id="2528018"/>
    <lineage>
        <taxon>Bacteria</taxon>
        <taxon>Pseudomonadati</taxon>
        <taxon>Planctomycetota</taxon>
        <taxon>Planctomycetia</taxon>
        <taxon>Planctomycetia incertae sedis</taxon>
        <taxon>Saltatorellus</taxon>
    </lineage>
</organism>